<dbReference type="PROSITE" id="PS00018">
    <property type="entry name" value="EF_HAND_1"/>
    <property type="match status" value="2"/>
</dbReference>
<accession>A0A8W8KX14</accession>
<feature type="signal peptide" evidence="2">
    <location>
        <begin position="1"/>
        <end position="24"/>
    </location>
</feature>
<dbReference type="InterPro" id="IPR011992">
    <property type="entry name" value="EF-hand-dom_pair"/>
</dbReference>
<dbReference type="Pfam" id="PF13202">
    <property type="entry name" value="EF-hand_5"/>
    <property type="match status" value="1"/>
</dbReference>
<dbReference type="Proteomes" id="UP000005408">
    <property type="component" value="Unassembled WGS sequence"/>
</dbReference>
<reference evidence="4" key="1">
    <citation type="submission" date="2022-08" db="UniProtKB">
        <authorList>
            <consortium name="EnsemblMetazoa"/>
        </authorList>
    </citation>
    <scope>IDENTIFICATION</scope>
    <source>
        <strain evidence="4">05x7-T-G4-1.051#20</strain>
    </source>
</reference>
<feature type="domain" description="EF-hand" evidence="3">
    <location>
        <begin position="46"/>
        <end position="81"/>
    </location>
</feature>
<dbReference type="AlphaFoldDB" id="A0A8W8KX14"/>
<dbReference type="InterPro" id="IPR018247">
    <property type="entry name" value="EF_Hand_1_Ca_BS"/>
</dbReference>
<keyword evidence="5" id="KW-1185">Reference proteome</keyword>
<evidence type="ECO:0000313" key="5">
    <source>
        <dbReference type="Proteomes" id="UP000005408"/>
    </source>
</evidence>
<keyword evidence="2" id="KW-0732">Signal</keyword>
<name>A0A8W8KX14_MAGGI</name>
<organism evidence="4 5">
    <name type="scientific">Magallana gigas</name>
    <name type="common">Pacific oyster</name>
    <name type="synonym">Crassostrea gigas</name>
    <dbReference type="NCBI Taxonomy" id="29159"/>
    <lineage>
        <taxon>Eukaryota</taxon>
        <taxon>Metazoa</taxon>
        <taxon>Spiralia</taxon>
        <taxon>Lophotrochozoa</taxon>
        <taxon>Mollusca</taxon>
        <taxon>Bivalvia</taxon>
        <taxon>Autobranchia</taxon>
        <taxon>Pteriomorphia</taxon>
        <taxon>Ostreida</taxon>
        <taxon>Ostreoidea</taxon>
        <taxon>Ostreidae</taxon>
        <taxon>Magallana</taxon>
    </lineage>
</organism>
<dbReference type="EnsemblMetazoa" id="G24962.6">
    <property type="protein sequence ID" value="G24962.6:cds"/>
    <property type="gene ID" value="G24962"/>
</dbReference>
<dbReference type="GO" id="GO:0005509">
    <property type="term" value="F:calcium ion binding"/>
    <property type="evidence" value="ECO:0007669"/>
    <property type="project" value="InterPro"/>
</dbReference>
<evidence type="ECO:0000256" key="2">
    <source>
        <dbReference type="SAM" id="SignalP"/>
    </source>
</evidence>
<protein>
    <recommendedName>
        <fullName evidence="3">EF-hand domain-containing protein</fullName>
    </recommendedName>
</protein>
<sequence>MLHEHSKDKMKLVLICSFFGLLYADSEPQREYILFEKVDHDLSGCLDRSEVDNIFLAFDTDHNQEVTRTEFENDWLTLYQLGNAREANLLFNKADANGDGHLTHTDMPLIYSYFDMNSDGCVDMNEFLTQWGDLKLAPIDVSVIDAGDTTVAPAGTTHANNGHHGR</sequence>
<evidence type="ECO:0000259" key="3">
    <source>
        <dbReference type="PROSITE" id="PS50222"/>
    </source>
</evidence>
<evidence type="ECO:0000313" key="4">
    <source>
        <dbReference type="EnsemblMetazoa" id="G24962.6:cds"/>
    </source>
</evidence>
<keyword evidence="1" id="KW-0106">Calcium</keyword>
<dbReference type="SUPFAM" id="SSF47473">
    <property type="entry name" value="EF-hand"/>
    <property type="match status" value="1"/>
</dbReference>
<dbReference type="InterPro" id="IPR002048">
    <property type="entry name" value="EF_hand_dom"/>
</dbReference>
<proteinExistence type="predicted"/>
<evidence type="ECO:0000256" key="1">
    <source>
        <dbReference type="ARBA" id="ARBA00022837"/>
    </source>
</evidence>
<dbReference type="PROSITE" id="PS50222">
    <property type="entry name" value="EF_HAND_2"/>
    <property type="match status" value="1"/>
</dbReference>
<dbReference type="Gene3D" id="1.10.238.10">
    <property type="entry name" value="EF-hand"/>
    <property type="match status" value="1"/>
</dbReference>
<feature type="chain" id="PRO_5036484642" description="EF-hand domain-containing protein" evidence="2">
    <location>
        <begin position="25"/>
        <end position="166"/>
    </location>
</feature>